<evidence type="ECO:0000313" key="11">
    <source>
        <dbReference type="Proteomes" id="UP001186944"/>
    </source>
</evidence>
<dbReference type="SUPFAM" id="SSF53098">
    <property type="entry name" value="Ribonuclease H-like"/>
    <property type="match status" value="1"/>
</dbReference>
<name>A0AA88YMC2_PINIB</name>
<feature type="domain" description="DNA-directed DNA polymerase family B mitochondria/virus" evidence="9">
    <location>
        <begin position="699"/>
        <end position="906"/>
    </location>
</feature>
<keyword evidence="3" id="KW-0808">Transferase</keyword>
<evidence type="ECO:0000256" key="2">
    <source>
        <dbReference type="ARBA" id="ARBA00012417"/>
    </source>
</evidence>
<evidence type="ECO:0000256" key="7">
    <source>
        <dbReference type="ARBA" id="ARBA00023125"/>
    </source>
</evidence>
<keyword evidence="6" id="KW-0239">DNA-directed DNA polymerase</keyword>
<dbReference type="InterPro" id="IPR012337">
    <property type="entry name" value="RNaseH-like_sf"/>
</dbReference>
<comment type="catalytic activity">
    <reaction evidence="8">
        <text>DNA(n) + a 2'-deoxyribonucleoside 5'-triphosphate = DNA(n+1) + diphosphate</text>
        <dbReference type="Rhea" id="RHEA:22508"/>
        <dbReference type="Rhea" id="RHEA-COMP:17339"/>
        <dbReference type="Rhea" id="RHEA-COMP:17340"/>
        <dbReference type="ChEBI" id="CHEBI:33019"/>
        <dbReference type="ChEBI" id="CHEBI:61560"/>
        <dbReference type="ChEBI" id="CHEBI:173112"/>
        <dbReference type="EC" id="2.7.7.7"/>
    </reaction>
</comment>
<dbReference type="Gene3D" id="3.90.1600.10">
    <property type="entry name" value="Palm domain of DNA polymerase"/>
    <property type="match status" value="1"/>
</dbReference>
<reference evidence="10" key="1">
    <citation type="submission" date="2019-08" db="EMBL/GenBank/DDBJ databases">
        <title>The improved chromosome-level genome for the pearl oyster Pinctada fucata martensii using PacBio sequencing and Hi-C.</title>
        <authorList>
            <person name="Zheng Z."/>
        </authorList>
    </citation>
    <scope>NUCLEOTIDE SEQUENCE</scope>
    <source>
        <strain evidence="10">ZZ-2019</strain>
        <tissue evidence="10">Adductor muscle</tissue>
    </source>
</reference>
<dbReference type="InterPro" id="IPR043502">
    <property type="entry name" value="DNA/RNA_pol_sf"/>
</dbReference>
<dbReference type="InterPro" id="IPR036397">
    <property type="entry name" value="RNaseH_sf"/>
</dbReference>
<dbReference type="PANTHER" id="PTHR33568:SF3">
    <property type="entry name" value="DNA-DIRECTED DNA POLYMERASE"/>
    <property type="match status" value="1"/>
</dbReference>
<accession>A0AA88YMC2</accession>
<dbReference type="GO" id="GO:0006260">
    <property type="term" value="P:DNA replication"/>
    <property type="evidence" value="ECO:0007669"/>
    <property type="project" value="UniProtKB-KW"/>
</dbReference>
<dbReference type="Gene3D" id="1.10.287.690">
    <property type="entry name" value="Helix hairpin bin"/>
    <property type="match status" value="1"/>
</dbReference>
<evidence type="ECO:0000256" key="1">
    <source>
        <dbReference type="ARBA" id="ARBA00005755"/>
    </source>
</evidence>
<evidence type="ECO:0000259" key="9">
    <source>
        <dbReference type="Pfam" id="PF03175"/>
    </source>
</evidence>
<organism evidence="10 11">
    <name type="scientific">Pinctada imbricata</name>
    <name type="common">Atlantic pearl-oyster</name>
    <name type="synonym">Pinctada martensii</name>
    <dbReference type="NCBI Taxonomy" id="66713"/>
    <lineage>
        <taxon>Eukaryota</taxon>
        <taxon>Metazoa</taxon>
        <taxon>Spiralia</taxon>
        <taxon>Lophotrochozoa</taxon>
        <taxon>Mollusca</taxon>
        <taxon>Bivalvia</taxon>
        <taxon>Autobranchia</taxon>
        <taxon>Pteriomorphia</taxon>
        <taxon>Pterioida</taxon>
        <taxon>Pterioidea</taxon>
        <taxon>Pteriidae</taxon>
        <taxon>Pinctada</taxon>
    </lineage>
</organism>
<dbReference type="EMBL" id="VSWD01000002">
    <property type="protein sequence ID" value="KAK3107774.1"/>
    <property type="molecule type" value="Genomic_DNA"/>
</dbReference>
<dbReference type="Pfam" id="PF03175">
    <property type="entry name" value="DNA_pol_B_2"/>
    <property type="match status" value="2"/>
</dbReference>
<evidence type="ECO:0000256" key="6">
    <source>
        <dbReference type="ARBA" id="ARBA00022932"/>
    </source>
</evidence>
<dbReference type="GO" id="GO:0003677">
    <property type="term" value="F:DNA binding"/>
    <property type="evidence" value="ECO:0007669"/>
    <property type="project" value="UniProtKB-KW"/>
</dbReference>
<dbReference type="GO" id="GO:0000166">
    <property type="term" value="F:nucleotide binding"/>
    <property type="evidence" value="ECO:0007669"/>
    <property type="project" value="InterPro"/>
</dbReference>
<dbReference type="Gene3D" id="3.30.420.10">
    <property type="entry name" value="Ribonuclease H-like superfamily/Ribonuclease H"/>
    <property type="match status" value="1"/>
</dbReference>
<feature type="domain" description="DNA-directed DNA polymerase family B mitochondria/virus" evidence="9">
    <location>
        <begin position="1116"/>
        <end position="1416"/>
    </location>
</feature>
<keyword evidence="11" id="KW-1185">Reference proteome</keyword>
<dbReference type="SUPFAM" id="SSF56672">
    <property type="entry name" value="DNA/RNA polymerases"/>
    <property type="match status" value="1"/>
</dbReference>
<evidence type="ECO:0000256" key="4">
    <source>
        <dbReference type="ARBA" id="ARBA00022695"/>
    </source>
</evidence>
<dbReference type="Proteomes" id="UP001186944">
    <property type="component" value="Unassembled WGS sequence"/>
</dbReference>
<dbReference type="Gene3D" id="3.40.960.10">
    <property type="entry name" value="VSR Endonuclease"/>
    <property type="match status" value="1"/>
</dbReference>
<comment type="caution">
    <text evidence="10">The sequence shown here is derived from an EMBL/GenBank/DDBJ whole genome shotgun (WGS) entry which is preliminary data.</text>
</comment>
<sequence>MMLNDDTSLYICRKDSPTEQQLFREIEEMEWEDVSNQNIADDIIEQCIQFQDVDFGNQQESSFHEGESLLADTSRECMFDMEKAEEVDFFDIVDGSFHRDDSLLSNIDTSSFPMIQIGRGPKREYDIRLVKEKALKKMGATDVSYELTFNDSMFKEKKQMKDVLQTLRKAFKDMIDKVKQDLQPGDIMRGVVHNDALDVPIFVPFRPMEDMNADAMLDAVINVLNSEETIPFDSSCRVDIGAIKYPRGGRRTRIVNIASSTASKTSIVTIRNSDNLCLLRASIVAYASLCKTREVQCNRPSMTEQEILLRNGRCSFEYYEKLRKNRTHKQDEVVLVMSQDLNIEGTLPLTYKVIPQLENYLNVNIYVVCSSLGNEFSYISSGTDTERKNIFLYHVKDEDDNTGHFHAIVNIAGFFGRSYFCSTCLKSYNSKMTHRCLTHCDVCFTDPCIKDQEIYCVDCNRTCRSSNCYKRHKTKSEKGTMPCQFFYKCPTCFKTIKTTQLDPKDHKCGYYTCSSCQQYVDPTHLCYAKSQPSQNLTNRRYIFADIEASQKDEMLQCEWGYVPRQTENCEACQQIKNDLCSTCKYASQSTDNCRDCNFRRSKKCPSCCMCRNCGKSACGKMKHIVVLAVCQTACKLCEHKDVLSNSKCSGCGHRCSLCSKVDAKTKQFKQSPCETCGHREKVFHSLYELGAWMFDENHKGFTVIFHNLSYDGQFLLQYLLSQSIKPSFVIYRGSKIQMFNVPGVSMRVIDSFNFLPMALAKLPKAFQLESLAKGYFPHFFTCRENLNYVGPYPPVETYGPNAMSTDERKKFLTWYHSKIENNELFNFQAEMIKYCKSDVDILRRACLKFKTLVMDVTQQDGGVGIDAFASTTIASLCMEVFKSKFLREEWKVLVGTPVAPNEATNNACQRKDEKEKWLDAVKINGKLTIFHDGNWKTAQVLKSTTRLEIKKTVFVKSPIARPPPNGYTSMTRFSKKSIQWLEWVMYRKRIKGQTLEIQHALNGRGEYRVPGTKYSLDGYAPGTAKHPGGVAYEFHGCRYHGCPYCFKRKDDVPNPITGHTALELLNMTRVKEETLRSLGIKVVTIWECQFDYVLKKNPIARAFVDTLDLVDRLEPRDSLMGGRTNGSVLYKKATRGTKIKYVDFTSLYPFVNKTCRYPIGHPVIITRDFQDLSHYFGLAKVKVLPPRGLFHPVLGYRTGGKLTFPLCRFCVEHQQQTPCICTNEARSFVGTFCTPEIQMAVEKGYQIMKTYEVYHWSETTEYDPDSKEGGLFANYINMFLKIKQEASGRPEWVKTESDLEKYIEMYEKREGIRLDPNHVDFNSGMRSLAKLLLNSFWGKFGQRMNLSKTEFIHDSQAYKLFDKMTDPTIEIIDFNIINEETLMLSTKRSSESLCDPGHTNVFLASFTTCWARLKLYSLLDLLQTRALYWDTDSVIYSQKEGEPEPPVGDYLGELTDELGGVEEWIETLIVCGPKNYAYRTNRDKEVCKVKGFSLNYGNSQILNFESMQDAVLNRNDPFTGLYALHNPNKICRQKLTSDLYSQEEIKQYACVYTKRVVLDNLSTIPYGY</sequence>
<dbReference type="GO" id="GO:0003887">
    <property type="term" value="F:DNA-directed DNA polymerase activity"/>
    <property type="evidence" value="ECO:0007669"/>
    <property type="project" value="UniProtKB-KW"/>
</dbReference>
<keyword evidence="4" id="KW-0548">Nucleotidyltransferase</keyword>
<dbReference type="EC" id="2.7.7.7" evidence="2"/>
<dbReference type="PANTHER" id="PTHR33568">
    <property type="entry name" value="DNA POLYMERASE"/>
    <property type="match status" value="1"/>
</dbReference>
<gene>
    <name evidence="10" type="ORF">FSP39_021983</name>
</gene>
<comment type="similarity">
    <text evidence="1">Belongs to the DNA polymerase type-B family.</text>
</comment>
<protein>
    <recommendedName>
        <fullName evidence="2">DNA-directed DNA polymerase</fullName>
        <ecNumber evidence="2">2.7.7.7</ecNumber>
    </recommendedName>
</protein>
<proteinExistence type="inferred from homology"/>
<evidence type="ECO:0000256" key="3">
    <source>
        <dbReference type="ARBA" id="ARBA00022679"/>
    </source>
</evidence>
<evidence type="ECO:0000313" key="10">
    <source>
        <dbReference type="EMBL" id="KAK3107774.1"/>
    </source>
</evidence>
<evidence type="ECO:0000256" key="8">
    <source>
        <dbReference type="ARBA" id="ARBA00049244"/>
    </source>
</evidence>
<evidence type="ECO:0000256" key="5">
    <source>
        <dbReference type="ARBA" id="ARBA00022705"/>
    </source>
</evidence>
<dbReference type="InterPro" id="IPR023211">
    <property type="entry name" value="DNA_pol_palm_dom_sf"/>
</dbReference>
<keyword evidence="7" id="KW-0238">DNA-binding</keyword>
<keyword evidence="5" id="KW-0235">DNA replication</keyword>
<dbReference type="InterPro" id="IPR004868">
    <property type="entry name" value="DNA-dir_DNA_pol_B_mt/vir"/>
</dbReference>